<comment type="similarity">
    <text evidence="3 16">Belongs to the cytidine and deoxycytidylate deaminase family.</text>
</comment>
<keyword evidence="6 15" id="KW-0479">Metal-binding</keyword>
<dbReference type="InterPro" id="IPR002125">
    <property type="entry name" value="CMP_dCMP_dom"/>
</dbReference>
<dbReference type="EMBL" id="CP011312">
    <property type="protein sequence ID" value="AKE41139.1"/>
    <property type="molecule type" value="Genomic_DNA"/>
</dbReference>
<protein>
    <recommendedName>
        <fullName evidence="5 16">Cytidine deaminase</fullName>
        <ecNumber evidence="4 16">3.5.4.5</ecNumber>
    </recommendedName>
    <alternativeName>
        <fullName evidence="9 16">Cytidine aminohydrolase</fullName>
    </alternativeName>
</protein>
<dbReference type="HOGENOM" id="CLU_097262_0_1_11"/>
<dbReference type="OrthoDB" id="9795347at2"/>
<dbReference type="SUPFAM" id="SSF53927">
    <property type="entry name" value="Cytidine deaminase-like"/>
    <property type="match status" value="1"/>
</dbReference>
<dbReference type="Proteomes" id="UP000033457">
    <property type="component" value="Chromosome"/>
</dbReference>
<evidence type="ECO:0000259" key="17">
    <source>
        <dbReference type="PROSITE" id="PS51747"/>
    </source>
</evidence>
<evidence type="ECO:0000256" key="1">
    <source>
        <dbReference type="ARBA" id="ARBA00001947"/>
    </source>
</evidence>
<dbReference type="InterPro" id="IPR006262">
    <property type="entry name" value="Cyt_deam_tetra"/>
</dbReference>
<accession>A0A0F6TDF4</accession>
<dbReference type="AlphaFoldDB" id="A0A0F6TDF4"/>
<sequence>MSAPNDAELLTAAHKAAENAYAPYSNFPVGAAIWDGNSDVLTLGCNVENAAYGETICAERNAMTTLVSSGVKKIHTVAIIGSKAARCYPCGACRQVLREFGCERIIVEDEEGNPLSYSFEEILPFSFGPEYLPTTAARNHGSTQEEKEA</sequence>
<dbReference type="Pfam" id="PF00383">
    <property type="entry name" value="dCMP_cyt_deam_1"/>
    <property type="match status" value="1"/>
</dbReference>
<evidence type="ECO:0000256" key="15">
    <source>
        <dbReference type="PIRSR" id="PIRSR606262-3"/>
    </source>
</evidence>
<evidence type="ECO:0000256" key="8">
    <source>
        <dbReference type="ARBA" id="ARBA00022833"/>
    </source>
</evidence>
<feature type="domain" description="CMP/dCMP-type deaminase" evidence="17">
    <location>
        <begin position="4"/>
        <end position="130"/>
    </location>
</feature>
<evidence type="ECO:0000256" key="3">
    <source>
        <dbReference type="ARBA" id="ARBA00006576"/>
    </source>
</evidence>
<dbReference type="NCBIfam" id="TIGR01354">
    <property type="entry name" value="cyt_deam_tetra"/>
    <property type="match status" value="1"/>
</dbReference>
<dbReference type="InterPro" id="IPR050202">
    <property type="entry name" value="Cyt/Deoxycyt_deaminase"/>
</dbReference>
<dbReference type="GO" id="GO:0004126">
    <property type="term" value="F:cytidine deaminase activity"/>
    <property type="evidence" value="ECO:0007669"/>
    <property type="project" value="UniProtKB-UniRule"/>
</dbReference>
<dbReference type="PROSITE" id="PS51747">
    <property type="entry name" value="CYT_DCMP_DEAMINASES_2"/>
    <property type="match status" value="1"/>
</dbReference>
<evidence type="ECO:0000313" key="20">
    <source>
        <dbReference type="Proteomes" id="UP000033457"/>
    </source>
</evidence>
<comment type="function">
    <text evidence="2 16">This enzyme scavenges exogenous and endogenous cytidine and 2'-deoxycytidine for UMP synthesis.</text>
</comment>
<reference evidence="19 21" key="2">
    <citation type="submission" date="2018-12" db="EMBL/GenBank/DDBJ databases">
        <authorList>
            <consortium name="Pathogen Informatics"/>
        </authorList>
    </citation>
    <scope>NUCLEOTIDE SEQUENCE [LARGE SCALE GENOMIC DNA]</scope>
    <source>
        <strain evidence="19 21">NCTC949</strain>
    </source>
</reference>
<dbReference type="GO" id="GO:0042802">
    <property type="term" value="F:identical protein binding"/>
    <property type="evidence" value="ECO:0007669"/>
    <property type="project" value="UniProtKB-ARBA"/>
</dbReference>
<dbReference type="NCBIfam" id="NF004064">
    <property type="entry name" value="PRK05578.1"/>
    <property type="match status" value="1"/>
</dbReference>
<organism evidence="18 20">
    <name type="scientific">Corynebacterium kutscheri</name>
    <dbReference type="NCBI Taxonomy" id="35755"/>
    <lineage>
        <taxon>Bacteria</taxon>
        <taxon>Bacillati</taxon>
        <taxon>Actinomycetota</taxon>
        <taxon>Actinomycetes</taxon>
        <taxon>Mycobacteriales</taxon>
        <taxon>Corynebacteriaceae</taxon>
        <taxon>Corynebacterium</taxon>
    </lineage>
</organism>
<comment type="function">
    <text evidence="12">Recycles cytidine and 2-deoxycytidine for uridine and 2-deoxyuridine synthesis, respectively. Catalyzes the hydrolytic deamination of cytidine and 2-deoxycytidine to form, respectively, uridine and 2-deoxyuridine.</text>
</comment>
<evidence type="ECO:0000256" key="13">
    <source>
        <dbReference type="PIRSR" id="PIRSR606262-1"/>
    </source>
</evidence>
<dbReference type="Proteomes" id="UP000271380">
    <property type="component" value="Chromosome"/>
</dbReference>
<evidence type="ECO:0000256" key="7">
    <source>
        <dbReference type="ARBA" id="ARBA00022801"/>
    </source>
</evidence>
<feature type="binding site" evidence="15">
    <location>
        <position position="90"/>
    </location>
    <ligand>
        <name>Zn(2+)</name>
        <dbReference type="ChEBI" id="CHEBI:29105"/>
        <note>catalytic</note>
    </ligand>
</feature>
<dbReference type="STRING" id="35755.UL82_04785"/>
<dbReference type="PANTHER" id="PTHR11644">
    <property type="entry name" value="CYTIDINE DEAMINASE"/>
    <property type="match status" value="1"/>
</dbReference>
<evidence type="ECO:0000256" key="5">
    <source>
        <dbReference type="ARBA" id="ARBA00018266"/>
    </source>
</evidence>
<feature type="binding site" evidence="14">
    <location>
        <begin position="46"/>
        <end position="52"/>
    </location>
    <ligand>
        <name>substrate</name>
    </ligand>
</feature>
<evidence type="ECO:0000256" key="10">
    <source>
        <dbReference type="ARBA" id="ARBA00049252"/>
    </source>
</evidence>
<evidence type="ECO:0000256" key="9">
    <source>
        <dbReference type="ARBA" id="ARBA00032005"/>
    </source>
</evidence>
<dbReference type="PROSITE" id="PS00903">
    <property type="entry name" value="CYT_DCMP_DEAMINASES_1"/>
    <property type="match status" value="1"/>
</dbReference>
<dbReference type="CDD" id="cd01283">
    <property type="entry name" value="cytidine_deaminase"/>
    <property type="match status" value="1"/>
</dbReference>
<dbReference type="GO" id="GO:0005829">
    <property type="term" value="C:cytosol"/>
    <property type="evidence" value="ECO:0007669"/>
    <property type="project" value="TreeGrafter"/>
</dbReference>
<keyword evidence="8 15" id="KW-0862">Zinc</keyword>
<dbReference type="GO" id="GO:0055086">
    <property type="term" value="P:nucleobase-containing small molecule metabolic process"/>
    <property type="evidence" value="ECO:0007669"/>
    <property type="project" value="UniProtKB-ARBA"/>
</dbReference>
<dbReference type="InterPro" id="IPR016192">
    <property type="entry name" value="APOBEC/CMP_deaminase_Zn-bd"/>
</dbReference>
<keyword evidence="20" id="KW-1185">Reference proteome</keyword>
<dbReference type="GO" id="GO:0072527">
    <property type="term" value="P:pyrimidine-containing compound metabolic process"/>
    <property type="evidence" value="ECO:0007669"/>
    <property type="project" value="UniProtKB-ARBA"/>
</dbReference>
<dbReference type="Gene3D" id="3.40.140.10">
    <property type="entry name" value="Cytidine Deaminase, domain 2"/>
    <property type="match status" value="1"/>
</dbReference>
<proteinExistence type="inferred from homology"/>
<evidence type="ECO:0000256" key="16">
    <source>
        <dbReference type="RuleBase" id="RU364006"/>
    </source>
</evidence>
<comment type="cofactor">
    <cofactor evidence="1 15 16">
        <name>Zn(2+)</name>
        <dbReference type="ChEBI" id="CHEBI:29105"/>
    </cofactor>
</comment>
<evidence type="ECO:0000256" key="2">
    <source>
        <dbReference type="ARBA" id="ARBA00003949"/>
    </source>
</evidence>
<keyword evidence="7 16" id="KW-0378">Hydrolase</keyword>
<evidence type="ECO:0000256" key="12">
    <source>
        <dbReference type="ARBA" id="ARBA00056327"/>
    </source>
</evidence>
<evidence type="ECO:0000313" key="18">
    <source>
        <dbReference type="EMBL" id="AKE41139.1"/>
    </source>
</evidence>
<dbReference type="EMBL" id="LR134377">
    <property type="protein sequence ID" value="VEH07048.1"/>
    <property type="molecule type" value="Genomic_DNA"/>
</dbReference>
<dbReference type="RefSeq" id="WP_046439266.1">
    <property type="nucleotide sequence ID" value="NZ_CP011312.1"/>
</dbReference>
<gene>
    <name evidence="19" type="primary">cdd</name>
    <name evidence="19" type="ORF">NCTC949_01523</name>
    <name evidence="18" type="ORF">UL82_04785</name>
</gene>
<name>A0A0F6TDF4_9CORY</name>
<reference evidence="18 20" key="1">
    <citation type="journal article" date="2015" name="Genome Announc.">
        <title>Complete Genome Sequence of Corynebacterium kutscheri DSM 20755, a Corynebacterial Type Strain with Remarkably Low G+C Content of Chromosomal DNA.</title>
        <authorList>
            <person name="Ruckert C."/>
            <person name="Albersmeier A."/>
            <person name="Winkler A."/>
            <person name="Tauch A."/>
        </authorList>
    </citation>
    <scope>NUCLEOTIDE SEQUENCE [LARGE SCALE GENOMIC DNA]</scope>
    <source>
        <strain evidence="18 20">DSM 20755</strain>
    </source>
</reference>
<evidence type="ECO:0000256" key="4">
    <source>
        <dbReference type="ARBA" id="ARBA00012783"/>
    </source>
</evidence>
<evidence type="ECO:0000313" key="21">
    <source>
        <dbReference type="Proteomes" id="UP000271380"/>
    </source>
</evidence>
<evidence type="ECO:0000256" key="14">
    <source>
        <dbReference type="PIRSR" id="PIRSR606262-2"/>
    </source>
</evidence>
<comment type="catalytic activity">
    <reaction evidence="10 16">
        <text>2'-deoxycytidine + H2O + H(+) = 2'-deoxyuridine + NH4(+)</text>
        <dbReference type="Rhea" id="RHEA:13433"/>
        <dbReference type="ChEBI" id="CHEBI:15377"/>
        <dbReference type="ChEBI" id="CHEBI:15378"/>
        <dbReference type="ChEBI" id="CHEBI:15698"/>
        <dbReference type="ChEBI" id="CHEBI:16450"/>
        <dbReference type="ChEBI" id="CHEBI:28938"/>
        <dbReference type="EC" id="3.5.4.5"/>
    </reaction>
</comment>
<evidence type="ECO:0000256" key="11">
    <source>
        <dbReference type="ARBA" id="ARBA00049558"/>
    </source>
</evidence>
<evidence type="ECO:0000256" key="6">
    <source>
        <dbReference type="ARBA" id="ARBA00022723"/>
    </source>
</evidence>
<comment type="catalytic activity">
    <reaction evidence="11 16">
        <text>cytidine + H2O + H(+) = uridine + NH4(+)</text>
        <dbReference type="Rhea" id="RHEA:16069"/>
        <dbReference type="ChEBI" id="CHEBI:15377"/>
        <dbReference type="ChEBI" id="CHEBI:15378"/>
        <dbReference type="ChEBI" id="CHEBI:16704"/>
        <dbReference type="ChEBI" id="CHEBI:17562"/>
        <dbReference type="ChEBI" id="CHEBI:28938"/>
        <dbReference type="EC" id="3.5.4.5"/>
    </reaction>
</comment>
<feature type="binding site" evidence="15">
    <location>
        <position position="93"/>
    </location>
    <ligand>
        <name>Zn(2+)</name>
        <dbReference type="ChEBI" id="CHEBI:29105"/>
        <note>catalytic</note>
    </ligand>
</feature>
<feature type="active site" description="Proton donor" evidence="13">
    <location>
        <position position="59"/>
    </location>
</feature>
<dbReference type="PANTHER" id="PTHR11644:SF2">
    <property type="entry name" value="CYTIDINE DEAMINASE"/>
    <property type="match status" value="1"/>
</dbReference>
<dbReference type="FunFam" id="3.40.140.10:FF:000008">
    <property type="entry name" value="Cytidine deaminase"/>
    <property type="match status" value="1"/>
</dbReference>
<dbReference type="KEGG" id="cku:UL82_04785"/>
<evidence type="ECO:0000313" key="19">
    <source>
        <dbReference type="EMBL" id="VEH07048.1"/>
    </source>
</evidence>
<dbReference type="EC" id="3.5.4.5" evidence="4 16"/>
<dbReference type="InterPro" id="IPR016193">
    <property type="entry name" value="Cytidine_deaminase-like"/>
</dbReference>
<feature type="binding site" evidence="15">
    <location>
        <position position="57"/>
    </location>
    <ligand>
        <name>Zn(2+)</name>
        <dbReference type="ChEBI" id="CHEBI:29105"/>
        <note>catalytic</note>
    </ligand>
</feature>
<dbReference type="GO" id="GO:0008270">
    <property type="term" value="F:zinc ion binding"/>
    <property type="evidence" value="ECO:0007669"/>
    <property type="project" value="UniProtKB-UniRule"/>
</dbReference>